<organism evidence="7 8">
    <name type="scientific">Tuber aestivum</name>
    <name type="common">summer truffle</name>
    <dbReference type="NCBI Taxonomy" id="59557"/>
    <lineage>
        <taxon>Eukaryota</taxon>
        <taxon>Fungi</taxon>
        <taxon>Dikarya</taxon>
        <taxon>Ascomycota</taxon>
        <taxon>Pezizomycotina</taxon>
        <taxon>Pezizomycetes</taxon>
        <taxon>Pezizales</taxon>
        <taxon>Tuberaceae</taxon>
        <taxon>Tuber</taxon>
    </lineage>
</organism>
<protein>
    <recommendedName>
        <fullName evidence="9">DNA-directed RNA polymerase I subunit RPA49</fullName>
    </recommendedName>
</protein>
<evidence type="ECO:0000256" key="2">
    <source>
        <dbReference type="ARBA" id="ARBA00009430"/>
    </source>
</evidence>
<keyword evidence="4" id="KW-0804">Transcription</keyword>
<evidence type="ECO:0000256" key="3">
    <source>
        <dbReference type="ARBA" id="ARBA00022478"/>
    </source>
</evidence>
<keyword evidence="3" id="KW-0240">DNA-directed RNA polymerase</keyword>
<evidence type="ECO:0000256" key="1">
    <source>
        <dbReference type="ARBA" id="ARBA00004604"/>
    </source>
</evidence>
<evidence type="ECO:0000313" key="7">
    <source>
        <dbReference type="EMBL" id="CUS11406.1"/>
    </source>
</evidence>
<keyword evidence="5" id="KW-0539">Nucleus</keyword>
<evidence type="ECO:0000256" key="6">
    <source>
        <dbReference type="SAM" id="MobiDB-lite"/>
    </source>
</evidence>
<dbReference type="InterPro" id="IPR009668">
    <property type="entry name" value="RNA_pol-assoc_fac_A49-like"/>
</dbReference>
<gene>
    <name evidence="7" type="ORF">GSTUAT00004508001</name>
</gene>
<dbReference type="GO" id="GO:0003677">
    <property type="term" value="F:DNA binding"/>
    <property type="evidence" value="ECO:0007669"/>
    <property type="project" value="InterPro"/>
</dbReference>
<evidence type="ECO:0000313" key="8">
    <source>
        <dbReference type="Proteomes" id="UP001412239"/>
    </source>
</evidence>
<dbReference type="GO" id="GO:0000428">
    <property type="term" value="C:DNA-directed RNA polymerase complex"/>
    <property type="evidence" value="ECO:0007669"/>
    <property type="project" value="UniProtKB-KW"/>
</dbReference>
<accession>A0A292PV39</accession>
<comment type="similarity">
    <text evidence="2">Belongs to the eukaryotic RPA49/POLR1E RNA polymerase subunit family.</text>
</comment>
<dbReference type="GO" id="GO:0005730">
    <property type="term" value="C:nucleolus"/>
    <property type="evidence" value="ECO:0007669"/>
    <property type="project" value="UniProtKB-SubCell"/>
</dbReference>
<dbReference type="Pfam" id="PF06870">
    <property type="entry name" value="RNA_pol_I_A49"/>
    <property type="match status" value="1"/>
</dbReference>
<dbReference type="GO" id="GO:0006351">
    <property type="term" value="P:DNA-templated transcription"/>
    <property type="evidence" value="ECO:0007669"/>
    <property type="project" value="InterPro"/>
</dbReference>
<evidence type="ECO:0008006" key="9">
    <source>
        <dbReference type="Google" id="ProtNLM"/>
    </source>
</evidence>
<name>A0A292PV39_9PEZI</name>
<dbReference type="EMBL" id="LN891022">
    <property type="protein sequence ID" value="CUS11406.1"/>
    <property type="molecule type" value="Genomic_DNA"/>
</dbReference>
<evidence type="ECO:0000256" key="5">
    <source>
        <dbReference type="ARBA" id="ARBA00023242"/>
    </source>
</evidence>
<reference evidence="7" key="1">
    <citation type="submission" date="2015-10" db="EMBL/GenBank/DDBJ databases">
        <authorList>
            <person name="Regsiter A."/>
            <person name="william w."/>
        </authorList>
    </citation>
    <scope>NUCLEOTIDE SEQUENCE</scope>
    <source>
        <strain evidence="7">Montdore</strain>
    </source>
</reference>
<proteinExistence type="inferred from homology"/>
<evidence type="ECO:0000256" key="4">
    <source>
        <dbReference type="ARBA" id="ARBA00023163"/>
    </source>
</evidence>
<dbReference type="AlphaFoldDB" id="A0A292PV39"/>
<sequence>MPAKTKRKREPSSEVNGPLPDYTITVAPTSDFPPILASSHGISMPPTTEFTPYVHTVNPPAKKPRKAQEFLLYGETPRIGYEGREMPEDGDYRRNYVGIFNPKTNGIELHLAPKLHFSRIIKAHIKRDKLVDGKGVVMGVCKLLSNLWVRGNADLDRGKQNVDSRTALGKEFGTKKSQKRIREIELNKIDVSDMNENITTSIVSQVEANTKDMPTAAELGNQVRENKPIPKVNHDAKHPNEVYNFEDIIGSDEYNVIWVRDWEQGEELKSKSSFVQARIRKLSEDKSKKHTRLLKILRYISYMIDFYLLQQRGGGRLPAMDRVKKALSIDHAIAESFFRRYTEKTISGEGGSDKDICAVSPALANKILYHMAVLCLMVGQYDVDIFELKNDLGMQPKELTLAFKEVGCVIREFTKPQYTAMKMTKAEAAQHKRAVLKIPLEFPKPPTRRARATRR</sequence>
<keyword evidence="8" id="KW-1185">Reference proteome</keyword>
<dbReference type="Proteomes" id="UP001412239">
    <property type="component" value="Unassembled WGS sequence"/>
</dbReference>
<feature type="region of interest" description="Disordered" evidence="6">
    <location>
        <begin position="1"/>
        <end position="22"/>
    </location>
</feature>
<dbReference type="PANTHER" id="PTHR14440">
    <property type="entry name" value="DNA-DIRECTED RNA POLYMERASE I SUBUNIT RPA49"/>
    <property type="match status" value="1"/>
</dbReference>
<comment type="subcellular location">
    <subcellularLocation>
        <location evidence="1">Nucleus</location>
        <location evidence="1">Nucleolus</location>
    </subcellularLocation>
</comment>